<keyword evidence="3" id="KW-1185">Reference proteome</keyword>
<evidence type="ECO:0008006" key="4">
    <source>
        <dbReference type="Google" id="ProtNLM"/>
    </source>
</evidence>
<gene>
    <name evidence="2" type="ORF">DH2020_006604</name>
</gene>
<evidence type="ECO:0000313" key="2">
    <source>
        <dbReference type="EMBL" id="KAK6159290.1"/>
    </source>
</evidence>
<sequence>MQKALRAYGEVLRLVRRLPQDTRAYYAKYARENFVNYREIDPNDATALDELLKRTYTHSLWVLNKYTVDESVAAINAAPNTPGGSRFDVEIGIPYTEQIMKTINYFIWDIFQQYNETDRKNVEIVRVFIQQYNGAEAITYGESINVSSIYLEGYKGNVKWEYTSLLHHEMTHVFQWNGEGRAPVGLIEGMADYMILKSNYYPIGFAKPGQGERWDQGYDFTARFLEYCEELKSGFVAGLNEKMRHDFSESYFEELTGKDLGQLWADYKA</sequence>
<accession>A0ABR0XJK4</accession>
<proteinExistence type="inferred from homology"/>
<dbReference type="EMBL" id="JABTTQ020000004">
    <property type="protein sequence ID" value="KAK6159290.1"/>
    <property type="molecule type" value="Genomic_DNA"/>
</dbReference>
<protein>
    <recommendedName>
        <fullName evidence="4">Plant basic secretory protein (BSP) family protein</fullName>
    </recommendedName>
</protein>
<dbReference type="PANTHER" id="PTHR33321">
    <property type="match status" value="1"/>
</dbReference>
<dbReference type="InterPro" id="IPR007541">
    <property type="entry name" value="Uncharacterised_BSP"/>
</dbReference>
<dbReference type="PANTHER" id="PTHR33321:SF15">
    <property type="entry name" value="PLANT BASIC SECRETORY PROTEIN (BSP) FAMILY PROTEIN"/>
    <property type="match status" value="1"/>
</dbReference>
<evidence type="ECO:0000313" key="3">
    <source>
        <dbReference type="Proteomes" id="UP001318860"/>
    </source>
</evidence>
<comment type="caution">
    <text evidence="2">The sequence shown here is derived from an EMBL/GenBank/DDBJ whole genome shotgun (WGS) entry which is preliminary data.</text>
</comment>
<evidence type="ECO:0000256" key="1">
    <source>
        <dbReference type="ARBA" id="ARBA00025757"/>
    </source>
</evidence>
<organism evidence="2 3">
    <name type="scientific">Rehmannia glutinosa</name>
    <name type="common">Chinese foxglove</name>
    <dbReference type="NCBI Taxonomy" id="99300"/>
    <lineage>
        <taxon>Eukaryota</taxon>
        <taxon>Viridiplantae</taxon>
        <taxon>Streptophyta</taxon>
        <taxon>Embryophyta</taxon>
        <taxon>Tracheophyta</taxon>
        <taxon>Spermatophyta</taxon>
        <taxon>Magnoliopsida</taxon>
        <taxon>eudicotyledons</taxon>
        <taxon>Gunneridae</taxon>
        <taxon>Pentapetalae</taxon>
        <taxon>asterids</taxon>
        <taxon>lamiids</taxon>
        <taxon>Lamiales</taxon>
        <taxon>Orobanchaceae</taxon>
        <taxon>Rehmannieae</taxon>
        <taxon>Rehmannia</taxon>
    </lineage>
</organism>
<dbReference type="CDD" id="cd20269">
    <property type="entry name" value="Complex1_LYR_LYRM9"/>
    <property type="match status" value="1"/>
</dbReference>
<dbReference type="Pfam" id="PF04450">
    <property type="entry name" value="BSP"/>
    <property type="match status" value="1"/>
</dbReference>
<name>A0ABR0XJK4_REHGL</name>
<comment type="similarity">
    <text evidence="1">Belongs to the complex I LYR family. LYRM9 subfamily.</text>
</comment>
<dbReference type="Proteomes" id="UP001318860">
    <property type="component" value="Unassembled WGS sequence"/>
</dbReference>
<reference evidence="2 3" key="1">
    <citation type="journal article" date="2021" name="Comput. Struct. Biotechnol. J.">
        <title>De novo genome assembly of the potent medicinal plant Rehmannia glutinosa using nanopore technology.</title>
        <authorList>
            <person name="Ma L."/>
            <person name="Dong C."/>
            <person name="Song C."/>
            <person name="Wang X."/>
            <person name="Zheng X."/>
            <person name="Niu Y."/>
            <person name="Chen S."/>
            <person name="Feng W."/>
        </authorList>
    </citation>
    <scope>NUCLEOTIDE SEQUENCE [LARGE SCALE GENOMIC DNA]</scope>
    <source>
        <strain evidence="2">DH-2019</strain>
    </source>
</reference>
<dbReference type="InterPro" id="IPR045291">
    <property type="entry name" value="Complex1_LYR_LYRM9"/>
</dbReference>